<dbReference type="InterPro" id="IPR036361">
    <property type="entry name" value="SAP_dom_sf"/>
</dbReference>
<accession>A0A382HCN5</accession>
<dbReference type="Gene3D" id="1.10.720.30">
    <property type="entry name" value="SAP domain"/>
    <property type="match status" value="1"/>
</dbReference>
<organism evidence="1">
    <name type="scientific">marine metagenome</name>
    <dbReference type="NCBI Taxonomy" id="408172"/>
    <lineage>
        <taxon>unclassified sequences</taxon>
        <taxon>metagenomes</taxon>
        <taxon>ecological metagenomes</taxon>
    </lineage>
</organism>
<gene>
    <name evidence="1" type="ORF">METZ01_LOCUS237900</name>
</gene>
<evidence type="ECO:0000313" key="1">
    <source>
        <dbReference type="EMBL" id="SVB85046.1"/>
    </source>
</evidence>
<sequence length="51" mass="5770">MGYEDQSHAELGEMLKERGLEVPKTKGERIAALTEADASTPFLHRIQDRFP</sequence>
<feature type="non-terminal residue" evidence="1">
    <location>
        <position position="51"/>
    </location>
</feature>
<dbReference type="AlphaFoldDB" id="A0A382HCN5"/>
<reference evidence="1" key="1">
    <citation type="submission" date="2018-05" db="EMBL/GenBank/DDBJ databases">
        <authorList>
            <person name="Lanie J.A."/>
            <person name="Ng W.-L."/>
            <person name="Kazmierczak K.M."/>
            <person name="Andrzejewski T.M."/>
            <person name="Davidsen T.M."/>
            <person name="Wayne K.J."/>
            <person name="Tettelin H."/>
            <person name="Glass J.I."/>
            <person name="Rusch D."/>
            <person name="Podicherti R."/>
            <person name="Tsui H.-C.T."/>
            <person name="Winkler M.E."/>
        </authorList>
    </citation>
    <scope>NUCLEOTIDE SEQUENCE</scope>
</reference>
<proteinExistence type="predicted"/>
<name>A0A382HCN5_9ZZZZ</name>
<protein>
    <submittedName>
        <fullName evidence="1">Uncharacterized protein</fullName>
    </submittedName>
</protein>
<dbReference type="EMBL" id="UINC01060487">
    <property type="protein sequence ID" value="SVB85046.1"/>
    <property type="molecule type" value="Genomic_DNA"/>
</dbReference>